<dbReference type="InterPro" id="IPR035892">
    <property type="entry name" value="C2_domain_sf"/>
</dbReference>
<keyword evidence="2" id="KW-1133">Transmembrane helix</keyword>
<accession>A0A8J1IXB4</accession>
<feature type="region of interest" description="Disordered" evidence="1">
    <location>
        <begin position="58"/>
        <end position="95"/>
    </location>
</feature>
<protein>
    <submittedName>
        <fullName evidence="5">Uncharacterized protein LOC105945212 isoform X1</fullName>
    </submittedName>
</protein>
<dbReference type="SUPFAM" id="SSF49562">
    <property type="entry name" value="C2 domain (Calcium/lipid-binding domain, CaLB)"/>
    <property type="match status" value="1"/>
</dbReference>
<feature type="compositionally biased region" description="Basic and acidic residues" evidence="1">
    <location>
        <begin position="58"/>
        <end position="71"/>
    </location>
</feature>
<gene>
    <name evidence="5 6" type="primary">LOC105945212</name>
</gene>
<evidence type="ECO:0000313" key="6">
    <source>
        <dbReference type="Xenbase" id="XB-GENE-29088539"/>
    </source>
</evidence>
<dbReference type="Xenbase" id="XB-GENE-29088539">
    <property type="gene designation" value="LOC105945212"/>
</dbReference>
<feature type="transmembrane region" description="Helical" evidence="2">
    <location>
        <begin position="12"/>
        <end position="32"/>
    </location>
</feature>
<feature type="domain" description="C2" evidence="3">
    <location>
        <begin position="35"/>
        <end position="86"/>
    </location>
</feature>
<keyword evidence="2" id="KW-0812">Transmembrane</keyword>
<evidence type="ECO:0000256" key="1">
    <source>
        <dbReference type="SAM" id="MobiDB-lite"/>
    </source>
</evidence>
<dbReference type="AGR" id="Xenbase:XB-GENE-29088539"/>
<dbReference type="AlphaFoldDB" id="A0A8J1IXB4"/>
<organism evidence="4 5">
    <name type="scientific">Xenopus tropicalis</name>
    <name type="common">Western clawed frog</name>
    <name type="synonym">Silurana tropicalis</name>
    <dbReference type="NCBI Taxonomy" id="8364"/>
    <lineage>
        <taxon>Eukaryota</taxon>
        <taxon>Metazoa</taxon>
        <taxon>Chordata</taxon>
        <taxon>Craniata</taxon>
        <taxon>Vertebrata</taxon>
        <taxon>Euteleostomi</taxon>
        <taxon>Amphibia</taxon>
        <taxon>Batrachia</taxon>
        <taxon>Anura</taxon>
        <taxon>Pipoidea</taxon>
        <taxon>Pipidae</taxon>
        <taxon>Xenopodinae</taxon>
        <taxon>Xenopus</taxon>
        <taxon>Silurana</taxon>
    </lineage>
</organism>
<dbReference type="RefSeq" id="XP_031750252.1">
    <property type="nucleotide sequence ID" value="XM_031894392.1"/>
</dbReference>
<evidence type="ECO:0000256" key="2">
    <source>
        <dbReference type="SAM" id="Phobius"/>
    </source>
</evidence>
<evidence type="ECO:0000313" key="5">
    <source>
        <dbReference type="RefSeq" id="XP_031750252.1"/>
    </source>
</evidence>
<dbReference type="InterPro" id="IPR000008">
    <property type="entry name" value="C2_dom"/>
</dbReference>
<dbReference type="Proteomes" id="UP000008143">
    <property type="component" value="Chromosome 10"/>
</dbReference>
<keyword evidence="4" id="KW-1185">Reference proteome</keyword>
<dbReference type="Gene3D" id="2.60.40.150">
    <property type="entry name" value="C2 domain"/>
    <property type="match status" value="1"/>
</dbReference>
<reference evidence="5" key="1">
    <citation type="submission" date="2025-08" db="UniProtKB">
        <authorList>
            <consortium name="RefSeq"/>
        </authorList>
    </citation>
    <scope>IDENTIFICATION</scope>
    <source>
        <strain evidence="5">Nigerian</strain>
        <tissue evidence="5">Liver and blood</tissue>
    </source>
</reference>
<evidence type="ECO:0000313" key="4">
    <source>
        <dbReference type="Proteomes" id="UP000008143"/>
    </source>
</evidence>
<dbReference type="GeneID" id="105945212"/>
<proteinExistence type="predicted"/>
<dbReference type="Pfam" id="PF00168">
    <property type="entry name" value="C2"/>
    <property type="match status" value="1"/>
</dbReference>
<keyword evidence="2" id="KW-0472">Membrane</keyword>
<name>A0A8J1IXB4_XENTR</name>
<evidence type="ECO:0000259" key="3">
    <source>
        <dbReference type="Pfam" id="PF00168"/>
    </source>
</evidence>
<sequence>MRSPGPFRLRHFRLLYYWSLLTIIPHAFLSVLSQQLNNSEEKPTARVELKIQDAKRKTKFRKDAKSPEWKQKFSFPLKDPRNEVLKGSGWRKSRK</sequence>
<dbReference type="KEGG" id="xtr:105945212"/>